<evidence type="ECO:0008006" key="3">
    <source>
        <dbReference type="Google" id="ProtNLM"/>
    </source>
</evidence>
<reference evidence="1 2" key="1">
    <citation type="submission" date="2018-05" db="EMBL/GenBank/DDBJ databases">
        <title>Genomic Encyclopedia of Type Strains, Phase IV (KMG-V): Genome sequencing to study the core and pangenomes of soil and plant-associated prokaryotes.</title>
        <authorList>
            <person name="Whitman W."/>
        </authorList>
    </citation>
    <scope>NUCLEOTIDE SEQUENCE [LARGE SCALE GENOMIC DNA]</scope>
    <source>
        <strain evidence="1 2">SCZa-39</strain>
    </source>
</reference>
<comment type="caution">
    <text evidence="1">The sequence shown here is derived from an EMBL/GenBank/DDBJ whole genome shotgun (WGS) entry which is preliminary data.</text>
</comment>
<accession>A0ABX5KFX3</accession>
<evidence type="ECO:0000313" key="1">
    <source>
        <dbReference type="EMBL" id="PVX77842.1"/>
    </source>
</evidence>
<gene>
    <name evidence="1" type="ORF">C7402_11469</name>
</gene>
<keyword evidence="2" id="KW-1185">Reference proteome</keyword>
<sequence>MTLARMNLRFSRPARRGMALPVVLLIVSMMLVSSAASFEAALLEARNADAVVDHLRAFHAAEAVLVLCARELANGSMSAPVAATQSGEPQAWRRQDTFERQALTPVAAWPGSARPPQCLAEAWRIDSRPLVRAYLVTARGFGASEQAQSWLQAQLIFDDTGDARHIERHWRQVVARPF</sequence>
<organism evidence="1 2">
    <name type="scientific">Paraburkholderia unamae</name>
    <dbReference type="NCBI Taxonomy" id="219649"/>
    <lineage>
        <taxon>Bacteria</taxon>
        <taxon>Pseudomonadati</taxon>
        <taxon>Pseudomonadota</taxon>
        <taxon>Betaproteobacteria</taxon>
        <taxon>Burkholderiales</taxon>
        <taxon>Burkholderiaceae</taxon>
        <taxon>Paraburkholderia</taxon>
    </lineage>
</organism>
<protein>
    <recommendedName>
        <fullName evidence="3">Tfp pilus assembly protein PilX</fullName>
    </recommendedName>
</protein>
<dbReference type="Proteomes" id="UP000245712">
    <property type="component" value="Unassembled WGS sequence"/>
</dbReference>
<dbReference type="EMBL" id="QEOB01000014">
    <property type="protein sequence ID" value="PVX77842.1"/>
    <property type="molecule type" value="Genomic_DNA"/>
</dbReference>
<proteinExistence type="predicted"/>
<name>A0ABX5KFX3_9BURK</name>
<dbReference type="RefSeq" id="WP_208949008.1">
    <property type="nucleotide sequence ID" value="NZ_CAJZAT010000161.1"/>
</dbReference>
<evidence type="ECO:0000313" key="2">
    <source>
        <dbReference type="Proteomes" id="UP000245712"/>
    </source>
</evidence>